<dbReference type="InterPro" id="IPR050249">
    <property type="entry name" value="Pseudomonas-type_ThrB"/>
</dbReference>
<evidence type="ECO:0000256" key="1">
    <source>
        <dbReference type="ARBA" id="ARBA00038240"/>
    </source>
</evidence>
<evidence type="ECO:0000259" key="2">
    <source>
        <dbReference type="Pfam" id="PF01636"/>
    </source>
</evidence>
<reference evidence="3 4" key="1">
    <citation type="submission" date="2021-06" db="EMBL/GenBank/DDBJ databases">
        <title>Actinoplanes lichenicola sp. nov., and Actinoplanes ovalisporus sp. nov., isolated from lichen in Thailand.</title>
        <authorList>
            <person name="Saeng-In P."/>
            <person name="Kanchanasin P."/>
            <person name="Yuki M."/>
            <person name="Kudo T."/>
            <person name="Ohkuma M."/>
            <person name="Phongsopitanun W."/>
            <person name="Tanasupawat S."/>
        </authorList>
    </citation>
    <scope>NUCLEOTIDE SEQUENCE [LARGE SCALE GENOMIC DNA]</scope>
    <source>
        <strain evidence="3 4">NBRC 110975</strain>
    </source>
</reference>
<dbReference type="Pfam" id="PF01636">
    <property type="entry name" value="APH"/>
    <property type="match status" value="1"/>
</dbReference>
<dbReference type="PANTHER" id="PTHR21064:SF6">
    <property type="entry name" value="AMINOGLYCOSIDE PHOSPHOTRANSFERASE DOMAIN-CONTAINING PROTEIN"/>
    <property type="match status" value="1"/>
</dbReference>
<feature type="domain" description="Aminoglycoside phosphotransferase" evidence="2">
    <location>
        <begin position="66"/>
        <end position="267"/>
    </location>
</feature>
<organism evidence="3 4">
    <name type="scientific">Paractinoplanes bogorensis</name>
    <dbReference type="NCBI Taxonomy" id="1610840"/>
    <lineage>
        <taxon>Bacteria</taxon>
        <taxon>Bacillati</taxon>
        <taxon>Actinomycetota</taxon>
        <taxon>Actinomycetes</taxon>
        <taxon>Micromonosporales</taxon>
        <taxon>Micromonosporaceae</taxon>
        <taxon>Paractinoplanes</taxon>
    </lineage>
</organism>
<dbReference type="Gene3D" id="3.90.1200.10">
    <property type="match status" value="1"/>
</dbReference>
<dbReference type="RefSeq" id="WP_215793904.1">
    <property type="nucleotide sequence ID" value="NZ_JAHKKG010000014.1"/>
</dbReference>
<accession>A0ABS5Z101</accession>
<keyword evidence="4" id="KW-1185">Reference proteome</keyword>
<evidence type="ECO:0000313" key="4">
    <source>
        <dbReference type="Proteomes" id="UP001519654"/>
    </source>
</evidence>
<dbReference type="InterPro" id="IPR002575">
    <property type="entry name" value="Aminoglycoside_PTrfase"/>
</dbReference>
<dbReference type="PANTHER" id="PTHR21064">
    <property type="entry name" value="AMINOGLYCOSIDE PHOSPHOTRANSFERASE DOMAIN-CONTAINING PROTEIN-RELATED"/>
    <property type="match status" value="1"/>
</dbReference>
<sequence>MRRMSEPVLEMLWERDDPGQALDQRFGFDDPGAATRWVTDTLDELWGIRVDACERIVMSSGNALAWVHTPSGRMLAKWSVVPDRFARLAEVARLTAWLDDHGLPVSAPVPTLDGRLQAESGGVSVGLQRVIEGELLDTGDPAQVRAAGAMLARLQEALAKYPDADRLPGPDRVGAPLAQRVAQGGHLPAEARPELPDLPGRQLVHYDFRSANVLMAGDRVAAVLDLEEAQPEHRLIELARAAILLGTRYHDWGPVPVEVHAEFVAGYRDVCPLTPDEESWLDVLLLWQALAMVPAGDDPTGWGPSASSRLAAGRL</sequence>
<dbReference type="InterPro" id="IPR011009">
    <property type="entry name" value="Kinase-like_dom_sf"/>
</dbReference>
<proteinExistence type="inferred from homology"/>
<dbReference type="Proteomes" id="UP001519654">
    <property type="component" value="Unassembled WGS sequence"/>
</dbReference>
<gene>
    <name evidence="3" type="ORF">KOI35_38230</name>
</gene>
<protein>
    <submittedName>
        <fullName evidence="3">Phosphotransferase</fullName>
    </submittedName>
</protein>
<name>A0ABS5Z101_9ACTN</name>
<evidence type="ECO:0000313" key="3">
    <source>
        <dbReference type="EMBL" id="MBU2669367.1"/>
    </source>
</evidence>
<comment type="caution">
    <text evidence="3">The sequence shown here is derived from an EMBL/GenBank/DDBJ whole genome shotgun (WGS) entry which is preliminary data.</text>
</comment>
<dbReference type="SUPFAM" id="SSF56112">
    <property type="entry name" value="Protein kinase-like (PK-like)"/>
    <property type="match status" value="1"/>
</dbReference>
<dbReference type="EMBL" id="JAHKKG010000014">
    <property type="protein sequence ID" value="MBU2669367.1"/>
    <property type="molecule type" value="Genomic_DNA"/>
</dbReference>
<comment type="similarity">
    <text evidence="1">Belongs to the pseudomonas-type ThrB family.</text>
</comment>